<dbReference type="InterPro" id="IPR021109">
    <property type="entry name" value="Peptidase_aspartic_dom_sf"/>
</dbReference>
<dbReference type="Gene3D" id="2.40.70.10">
    <property type="entry name" value="Acid Proteases"/>
    <property type="match status" value="1"/>
</dbReference>
<accession>I7MJG1</accession>
<dbReference type="Proteomes" id="UP000009168">
    <property type="component" value="Unassembled WGS sequence"/>
</dbReference>
<dbReference type="EMBL" id="GG662693">
    <property type="protein sequence ID" value="EAR96310.3"/>
    <property type="molecule type" value="Genomic_DNA"/>
</dbReference>
<name>I7MJG1_TETTS</name>
<dbReference type="HOGENOM" id="CLU_063368_0_0_1"/>
<feature type="signal peptide" evidence="1">
    <location>
        <begin position="1"/>
        <end position="18"/>
    </location>
</feature>
<gene>
    <name evidence="2" type="ORF">TTHERM_00188790</name>
</gene>
<feature type="chain" id="PRO_5003712513" description="Transmembrane protein" evidence="1">
    <location>
        <begin position="19"/>
        <end position="338"/>
    </location>
</feature>
<protein>
    <recommendedName>
        <fullName evidence="4">Transmembrane protein</fullName>
    </recommendedName>
</protein>
<organism evidence="2 3">
    <name type="scientific">Tetrahymena thermophila (strain SB210)</name>
    <dbReference type="NCBI Taxonomy" id="312017"/>
    <lineage>
        <taxon>Eukaryota</taxon>
        <taxon>Sar</taxon>
        <taxon>Alveolata</taxon>
        <taxon>Ciliophora</taxon>
        <taxon>Intramacronucleata</taxon>
        <taxon>Oligohymenophorea</taxon>
        <taxon>Hymenostomatida</taxon>
        <taxon>Tetrahymenina</taxon>
        <taxon>Tetrahymenidae</taxon>
        <taxon>Tetrahymena</taxon>
    </lineage>
</organism>
<dbReference type="InParanoid" id="I7MJG1"/>
<sequence length="338" mass="38679">MCQKQFILAIILISSVCAFEGISTELILQEDNTLVFPIQQKTQDGKICQYYVTPDIDFCSNLITETYEQAIQCGSTENNYNSFADGYNYSGDFVIGEKIINLQFTIPIKQSIFYGKTELCFGYKFGGQNNAFTFLDHIVPKQQIFMTLPQAGSNQRKGIIDIGDADLSKTKNNAYPFFLKSSEQKGYYTAYSSQNVQYGQFSLSSPSEVFINIHSPFFEFQVEQVQDLIKAFAAQGIKYDYQPYKYHFISVSSIEKLKNLQFTLMTDESKPFTITVQPSQYTQKLSEGIYQVLIQVPMSKGIMTLSNRILQTYYLGVDYPTQQFLIAEKNTQQQQQQF</sequence>
<evidence type="ECO:0008006" key="4">
    <source>
        <dbReference type="Google" id="ProtNLM"/>
    </source>
</evidence>
<dbReference type="KEGG" id="tet:TTHERM_00188790"/>
<evidence type="ECO:0000313" key="3">
    <source>
        <dbReference type="Proteomes" id="UP000009168"/>
    </source>
</evidence>
<proteinExistence type="predicted"/>
<reference evidence="3" key="1">
    <citation type="journal article" date="2006" name="PLoS Biol.">
        <title>Macronuclear genome sequence of the ciliate Tetrahymena thermophila, a model eukaryote.</title>
        <authorList>
            <person name="Eisen J.A."/>
            <person name="Coyne R.S."/>
            <person name="Wu M."/>
            <person name="Wu D."/>
            <person name="Thiagarajan M."/>
            <person name="Wortman J.R."/>
            <person name="Badger J.H."/>
            <person name="Ren Q."/>
            <person name="Amedeo P."/>
            <person name="Jones K.M."/>
            <person name="Tallon L.J."/>
            <person name="Delcher A.L."/>
            <person name="Salzberg S.L."/>
            <person name="Silva J.C."/>
            <person name="Haas B.J."/>
            <person name="Majoros W.H."/>
            <person name="Farzad M."/>
            <person name="Carlton J.M."/>
            <person name="Smith R.K. Jr."/>
            <person name="Garg J."/>
            <person name="Pearlman R.E."/>
            <person name="Karrer K.M."/>
            <person name="Sun L."/>
            <person name="Manning G."/>
            <person name="Elde N.C."/>
            <person name="Turkewitz A.P."/>
            <person name="Asai D.J."/>
            <person name="Wilkes D.E."/>
            <person name="Wang Y."/>
            <person name="Cai H."/>
            <person name="Collins K."/>
            <person name="Stewart B.A."/>
            <person name="Lee S.R."/>
            <person name="Wilamowska K."/>
            <person name="Weinberg Z."/>
            <person name="Ruzzo W.L."/>
            <person name="Wloga D."/>
            <person name="Gaertig J."/>
            <person name="Frankel J."/>
            <person name="Tsao C.-C."/>
            <person name="Gorovsky M.A."/>
            <person name="Keeling P.J."/>
            <person name="Waller R.F."/>
            <person name="Patron N.J."/>
            <person name="Cherry J.M."/>
            <person name="Stover N.A."/>
            <person name="Krieger C.J."/>
            <person name="del Toro C."/>
            <person name="Ryder H.F."/>
            <person name="Williamson S.C."/>
            <person name="Barbeau R.A."/>
            <person name="Hamilton E.P."/>
            <person name="Orias E."/>
        </authorList>
    </citation>
    <scope>NUCLEOTIDE SEQUENCE [LARGE SCALE GENOMIC DNA]</scope>
    <source>
        <strain evidence="3">SB210</strain>
    </source>
</reference>
<keyword evidence="1" id="KW-0732">Signal</keyword>
<dbReference type="RefSeq" id="XP_001016555.3">
    <property type="nucleotide sequence ID" value="XM_001016555.3"/>
</dbReference>
<dbReference type="AlphaFoldDB" id="I7MJG1"/>
<keyword evidence="3" id="KW-1185">Reference proteome</keyword>
<dbReference type="SUPFAM" id="SSF50630">
    <property type="entry name" value="Acid proteases"/>
    <property type="match status" value="1"/>
</dbReference>
<evidence type="ECO:0000256" key="1">
    <source>
        <dbReference type="SAM" id="SignalP"/>
    </source>
</evidence>
<dbReference type="GeneID" id="7844655"/>
<evidence type="ECO:0000313" key="2">
    <source>
        <dbReference type="EMBL" id="EAR96310.3"/>
    </source>
</evidence>